<dbReference type="InParanoid" id="A0A0C2X596"/>
<dbReference type="GO" id="GO:0051301">
    <property type="term" value="P:cell division"/>
    <property type="evidence" value="ECO:0007669"/>
    <property type="project" value="UniProtKB-KW"/>
</dbReference>
<dbReference type="PANTHER" id="PTHR13255">
    <property type="entry name" value="ATAXIN-10"/>
    <property type="match status" value="1"/>
</dbReference>
<comment type="similarity">
    <text evidence="1">Belongs to the ataxin-10 family.</text>
</comment>
<evidence type="ECO:0000259" key="7">
    <source>
        <dbReference type="Pfam" id="PF09759"/>
    </source>
</evidence>
<name>A0A0C2X596_AMAMK</name>
<dbReference type="STRING" id="946122.A0A0C2X596"/>
<dbReference type="AlphaFoldDB" id="A0A0C2X596"/>
<dbReference type="InterPro" id="IPR016024">
    <property type="entry name" value="ARM-type_fold"/>
</dbReference>
<evidence type="ECO:0000313" key="9">
    <source>
        <dbReference type="Proteomes" id="UP000054549"/>
    </source>
</evidence>
<organism evidence="8 9">
    <name type="scientific">Amanita muscaria (strain Koide BX008)</name>
    <dbReference type="NCBI Taxonomy" id="946122"/>
    <lineage>
        <taxon>Eukaryota</taxon>
        <taxon>Fungi</taxon>
        <taxon>Dikarya</taxon>
        <taxon>Basidiomycota</taxon>
        <taxon>Agaricomycotina</taxon>
        <taxon>Agaricomycetes</taxon>
        <taxon>Agaricomycetidae</taxon>
        <taxon>Agaricales</taxon>
        <taxon>Pluteineae</taxon>
        <taxon>Amanitaceae</taxon>
        <taxon>Amanita</taxon>
    </lineage>
</organism>
<dbReference type="Proteomes" id="UP000054549">
    <property type="component" value="Unassembled WGS sequence"/>
</dbReference>
<gene>
    <name evidence="8" type="ORF">M378DRAFT_119567</name>
</gene>
<accession>A0A0C2X596</accession>
<comment type="function">
    <text evidence="4">May play a role in the regulation of cytokinesis.</text>
</comment>
<feature type="domain" description="Ataxin-10" evidence="7">
    <location>
        <begin position="463"/>
        <end position="534"/>
    </location>
</feature>
<dbReference type="Gene3D" id="1.25.10.10">
    <property type="entry name" value="Leucine-rich Repeat Variant"/>
    <property type="match status" value="1"/>
</dbReference>
<evidence type="ECO:0000313" key="8">
    <source>
        <dbReference type="EMBL" id="KIL69442.1"/>
    </source>
</evidence>
<reference evidence="8 9" key="1">
    <citation type="submission" date="2014-04" db="EMBL/GenBank/DDBJ databases">
        <title>Evolutionary Origins and Diversification of the Mycorrhizal Mutualists.</title>
        <authorList>
            <consortium name="DOE Joint Genome Institute"/>
            <consortium name="Mycorrhizal Genomics Consortium"/>
            <person name="Kohler A."/>
            <person name="Kuo A."/>
            <person name="Nagy L.G."/>
            <person name="Floudas D."/>
            <person name="Copeland A."/>
            <person name="Barry K.W."/>
            <person name="Cichocki N."/>
            <person name="Veneault-Fourrey C."/>
            <person name="LaButti K."/>
            <person name="Lindquist E.A."/>
            <person name="Lipzen A."/>
            <person name="Lundell T."/>
            <person name="Morin E."/>
            <person name="Murat C."/>
            <person name="Riley R."/>
            <person name="Ohm R."/>
            <person name="Sun H."/>
            <person name="Tunlid A."/>
            <person name="Henrissat B."/>
            <person name="Grigoriev I.V."/>
            <person name="Hibbett D.S."/>
            <person name="Martin F."/>
        </authorList>
    </citation>
    <scope>NUCLEOTIDE SEQUENCE [LARGE SCALE GENOMIC DNA]</scope>
    <source>
        <strain evidence="8 9">Koide BX008</strain>
    </source>
</reference>
<dbReference type="InterPro" id="IPR019156">
    <property type="entry name" value="Ataxin-10_domain"/>
</dbReference>
<dbReference type="OrthoDB" id="379794at2759"/>
<dbReference type="GO" id="GO:0005829">
    <property type="term" value="C:cytosol"/>
    <property type="evidence" value="ECO:0007669"/>
    <property type="project" value="TreeGrafter"/>
</dbReference>
<keyword evidence="9" id="KW-1185">Reference proteome</keyword>
<keyword evidence="3" id="KW-0131">Cell cycle</keyword>
<dbReference type="HOGENOM" id="CLU_039868_0_0_1"/>
<evidence type="ECO:0000256" key="3">
    <source>
        <dbReference type="ARBA" id="ARBA00023306"/>
    </source>
</evidence>
<keyword evidence="2" id="KW-0132">Cell division</keyword>
<dbReference type="EMBL" id="KN818226">
    <property type="protein sequence ID" value="KIL69442.1"/>
    <property type="molecule type" value="Genomic_DNA"/>
</dbReference>
<dbReference type="Pfam" id="PF09759">
    <property type="entry name" value="Atx10homo_assoc"/>
    <property type="match status" value="1"/>
</dbReference>
<proteinExistence type="inferred from homology"/>
<evidence type="ECO:0000256" key="1">
    <source>
        <dbReference type="ARBA" id="ARBA00008384"/>
    </source>
</evidence>
<dbReference type="InterPro" id="IPR011989">
    <property type="entry name" value="ARM-like"/>
</dbReference>
<evidence type="ECO:0000256" key="4">
    <source>
        <dbReference type="ARBA" id="ARBA00044746"/>
    </source>
</evidence>
<dbReference type="InterPro" id="IPR051374">
    <property type="entry name" value="Ataxin-10/CTR86_families"/>
</dbReference>
<dbReference type="FunCoup" id="A0A0C2X596">
    <property type="interactions" value="297"/>
</dbReference>
<evidence type="ECO:0000256" key="6">
    <source>
        <dbReference type="ARBA" id="ARBA00044805"/>
    </source>
</evidence>
<dbReference type="PANTHER" id="PTHR13255:SF0">
    <property type="entry name" value="ATAXIN-10"/>
    <property type="match status" value="1"/>
</dbReference>
<dbReference type="SUPFAM" id="SSF48371">
    <property type="entry name" value="ARM repeat"/>
    <property type="match status" value="1"/>
</dbReference>
<protein>
    <recommendedName>
        <fullName evidence="5">Ataxin-10 homolog</fullName>
    </recommendedName>
    <alternativeName>
        <fullName evidence="6">Copper transport protein 86</fullName>
    </alternativeName>
</protein>
<sequence length="536" mass="61212">MTTTTVCNSLVHLRDLLSTYDINSELSTSPLISALDAVAHDLTRKLQKRTELGSDPSLWPELRRLWKDLARAHLSFWDDSETDEAEDQSKRQLHLRNLSISVARFTRNLVAGVPDNQVQAFDNEPEIRRLLHYYTSWSAAEDKQTLPLLWMLTQTLSNLVTANEGLITRLWELYLSQPEDQEILLRLLSFPDNKTILITLVFIMNCIRGSKRRLIFLCRTAIGSRLCITILDLMVRLFDATEFSDGAQAFNIGYAIFSQLIEQGYVSDLYSKFSMRDEPVTPHQTTLLKIVDSYLHSKKRESNAHAMLEIHTMLSPLLAKTFFSASAYAQTAIRRSLGSSPSGLYLYLSIRALLDTLPRELDTKLPQVCEALVLLTQCMVTISLEAEERKFLGSNTQSYTDLKEYFNQQRHEMQGIVEILVELLRLLDAFLPRINFGKPVSSAPMSERKTFDQAHDPTGFSYLKRDLVRLLGILSHKERSVQDRVRDCGGIPVVMNLCVIDERNPYLKEHAILALHNLLENNVENQKLVESIKPIN</sequence>
<evidence type="ECO:0000256" key="2">
    <source>
        <dbReference type="ARBA" id="ARBA00022618"/>
    </source>
</evidence>
<evidence type="ECO:0000256" key="5">
    <source>
        <dbReference type="ARBA" id="ARBA00044801"/>
    </source>
</evidence>